<dbReference type="SUPFAM" id="SSF47413">
    <property type="entry name" value="lambda repressor-like DNA-binding domains"/>
    <property type="match status" value="1"/>
</dbReference>
<accession>A0AB73URF8</accession>
<dbReference type="GO" id="GO:0003677">
    <property type="term" value="F:DNA binding"/>
    <property type="evidence" value="ECO:0007669"/>
    <property type="project" value="InterPro"/>
</dbReference>
<name>A0AB73URF8_BACCE</name>
<sequence length="88" mass="9650">MIGMNGGITMSSMVFTLGETMEEIGITKNKLAVESKVRPATISNLVNGEVGLVRFDTLKSILDALNQLAEENGVDKTYRIEDVVQYIK</sequence>
<evidence type="ECO:0000313" key="2">
    <source>
        <dbReference type="EMBL" id="QHV46354.1"/>
    </source>
</evidence>
<dbReference type="PROSITE" id="PS50943">
    <property type="entry name" value="HTH_CROC1"/>
    <property type="match status" value="1"/>
</dbReference>
<dbReference type="InterPro" id="IPR010982">
    <property type="entry name" value="Lambda_DNA-bd_dom_sf"/>
</dbReference>
<gene>
    <name evidence="2" type="ORF">C1N66_25780</name>
</gene>
<dbReference type="InterPro" id="IPR001387">
    <property type="entry name" value="Cro/C1-type_HTH"/>
</dbReference>
<dbReference type="Gene3D" id="1.10.260.40">
    <property type="entry name" value="lambda repressor-like DNA-binding domains"/>
    <property type="match status" value="1"/>
</dbReference>
<organism evidence="2 3">
    <name type="scientific">Bacillus cereus</name>
    <dbReference type="NCBI Taxonomy" id="1396"/>
    <lineage>
        <taxon>Bacteria</taxon>
        <taxon>Bacillati</taxon>
        <taxon>Bacillota</taxon>
        <taxon>Bacilli</taxon>
        <taxon>Bacillales</taxon>
        <taxon>Bacillaceae</taxon>
        <taxon>Bacillus</taxon>
        <taxon>Bacillus cereus group</taxon>
    </lineage>
</organism>
<evidence type="ECO:0000313" key="3">
    <source>
        <dbReference type="Proteomes" id="UP000464780"/>
    </source>
</evidence>
<proteinExistence type="predicted"/>
<dbReference type="CDD" id="cd00093">
    <property type="entry name" value="HTH_XRE"/>
    <property type="match status" value="1"/>
</dbReference>
<dbReference type="SMR" id="A0AB73URF8"/>
<feature type="domain" description="HTH cro/C1-type" evidence="1">
    <location>
        <begin position="25"/>
        <end position="72"/>
    </location>
</feature>
<reference evidence="2 3" key="1">
    <citation type="submission" date="2018-03" db="EMBL/GenBank/DDBJ databases">
        <title>The complete genome of bacterial strain SGAir0260.</title>
        <authorList>
            <person name="Schuster S.C."/>
        </authorList>
    </citation>
    <scope>NUCLEOTIDE SEQUENCE [LARGE SCALE GENOMIC DNA]</scope>
    <source>
        <strain evidence="2 3">SGAir0260</strain>
    </source>
</reference>
<dbReference type="AlphaFoldDB" id="A0AB73URF8"/>
<dbReference type="EMBL" id="CP028009">
    <property type="protein sequence ID" value="QHV46354.1"/>
    <property type="molecule type" value="Genomic_DNA"/>
</dbReference>
<evidence type="ECO:0000259" key="1">
    <source>
        <dbReference type="PROSITE" id="PS50943"/>
    </source>
</evidence>
<dbReference type="Proteomes" id="UP000464780">
    <property type="component" value="Chromosome"/>
</dbReference>
<dbReference type="SMART" id="SM00530">
    <property type="entry name" value="HTH_XRE"/>
    <property type="match status" value="1"/>
</dbReference>
<protein>
    <submittedName>
        <fullName evidence="2">Helix-turn-helix transcriptional regulator</fullName>
    </submittedName>
</protein>
<dbReference type="Pfam" id="PF13443">
    <property type="entry name" value="HTH_26"/>
    <property type="match status" value="1"/>
</dbReference>